<organism evidence="1">
    <name type="scientific">uncultured Mycobacterium sp</name>
    <dbReference type="NCBI Taxonomy" id="171292"/>
    <lineage>
        <taxon>Bacteria</taxon>
        <taxon>Bacillati</taxon>
        <taxon>Actinomycetota</taxon>
        <taxon>Actinomycetes</taxon>
        <taxon>Mycobacteriales</taxon>
        <taxon>Mycobacteriaceae</taxon>
        <taxon>Mycobacterium</taxon>
        <taxon>environmental samples</taxon>
    </lineage>
</organism>
<proteinExistence type="predicted"/>
<accession>A0A1Y5PLQ8</accession>
<reference evidence="1" key="1">
    <citation type="submission" date="2016-03" db="EMBL/GenBank/DDBJ databases">
        <authorList>
            <person name="Ploux O."/>
        </authorList>
    </citation>
    <scope>NUCLEOTIDE SEQUENCE</scope>
    <source>
        <strain evidence="1">UC10</strain>
    </source>
</reference>
<sequence>MDPNPDYDASDEIEYFFSWLPWALRGVHPAPAYPPV</sequence>
<name>A0A1Y5PLQ8_9MYCO</name>
<gene>
    <name evidence="1" type="ORF">MHPYR_90007</name>
</gene>
<protein>
    <submittedName>
        <fullName evidence="1">Uncharacterized protein</fullName>
    </submittedName>
</protein>
<dbReference type="EMBL" id="FLQS01000089">
    <property type="protein sequence ID" value="SBS79657.1"/>
    <property type="molecule type" value="Genomic_DNA"/>
</dbReference>
<evidence type="ECO:0000313" key="1">
    <source>
        <dbReference type="EMBL" id="SBS79657.1"/>
    </source>
</evidence>
<dbReference type="AlphaFoldDB" id="A0A1Y5PLQ8"/>